<organism evidence="1 2">
    <name type="scientific">Escovopsis weberi</name>
    <dbReference type="NCBI Taxonomy" id="150374"/>
    <lineage>
        <taxon>Eukaryota</taxon>
        <taxon>Fungi</taxon>
        <taxon>Dikarya</taxon>
        <taxon>Ascomycota</taxon>
        <taxon>Pezizomycotina</taxon>
        <taxon>Sordariomycetes</taxon>
        <taxon>Hypocreomycetidae</taxon>
        <taxon>Hypocreales</taxon>
        <taxon>Hypocreaceae</taxon>
        <taxon>Escovopsis</taxon>
    </lineage>
</organism>
<proteinExistence type="predicted"/>
<dbReference type="InterPro" id="IPR032157">
    <property type="entry name" value="PAC4"/>
</dbReference>
<dbReference type="AlphaFoldDB" id="A0A0M8N0R4"/>
<dbReference type="Proteomes" id="UP000053831">
    <property type="component" value="Unassembled WGS sequence"/>
</dbReference>
<dbReference type="OrthoDB" id="5407417at2759"/>
<keyword evidence="2" id="KW-1185">Reference proteome</keyword>
<comment type="caution">
    <text evidence="1">The sequence shown here is derived from an EMBL/GenBank/DDBJ whole genome shotgun (WGS) entry which is preliminary data.</text>
</comment>
<dbReference type="Gene3D" id="3.30.230.100">
    <property type="match status" value="1"/>
</dbReference>
<name>A0A0M8N0R4_ESCWE</name>
<evidence type="ECO:0008006" key="3">
    <source>
        <dbReference type="Google" id="ProtNLM"/>
    </source>
</evidence>
<accession>A0A0M8N0R4</accession>
<protein>
    <recommendedName>
        <fullName evidence="3">Proteasome assembly chaperone 4</fullName>
    </recommendedName>
</protein>
<dbReference type="Pfam" id="PF16093">
    <property type="entry name" value="PAC4"/>
    <property type="match status" value="1"/>
</dbReference>
<dbReference type="GO" id="GO:0043248">
    <property type="term" value="P:proteasome assembly"/>
    <property type="evidence" value="ECO:0007669"/>
    <property type="project" value="InterPro"/>
</dbReference>
<gene>
    <name evidence="1" type="ORF">ESCO_006399</name>
</gene>
<sequence length="153" mass="16790">MSFRETEVTEFSIPLPRALDTRIFIRLAVHAKAVLLFLTSASPDQSDSGATAMGSFVYALPDRLNSQQPLATTLFSSESSVEFATRIARIIARRAQMPVYVTNSVSFESAGMGGTVEEELEAFKNITEAVLDRLSQVLPDQVNSTYRGLIPRS</sequence>
<evidence type="ECO:0000313" key="1">
    <source>
        <dbReference type="EMBL" id="KOS17361.1"/>
    </source>
</evidence>
<reference evidence="1 2" key="1">
    <citation type="submission" date="2015-07" db="EMBL/GenBank/DDBJ databases">
        <title>The genome of the fungus Escovopsis weberi, a specialized disease agent of ant agriculture.</title>
        <authorList>
            <person name="de Man T.J."/>
            <person name="Stajich J.E."/>
            <person name="Kubicek C.P."/>
            <person name="Chenthamara K."/>
            <person name="Atanasova L."/>
            <person name="Druzhinina I.S."/>
            <person name="Birnbaum S."/>
            <person name="Barribeau S.M."/>
            <person name="Teiling C."/>
            <person name="Suen G."/>
            <person name="Currie C."/>
            <person name="Gerardo N.M."/>
        </authorList>
    </citation>
    <scope>NUCLEOTIDE SEQUENCE [LARGE SCALE GENOMIC DNA]</scope>
</reference>
<evidence type="ECO:0000313" key="2">
    <source>
        <dbReference type="Proteomes" id="UP000053831"/>
    </source>
</evidence>
<dbReference type="EMBL" id="LGSR01000026">
    <property type="protein sequence ID" value="KOS17361.1"/>
    <property type="molecule type" value="Genomic_DNA"/>
</dbReference>